<dbReference type="InterPro" id="IPR011990">
    <property type="entry name" value="TPR-like_helical_dom_sf"/>
</dbReference>
<dbReference type="Proteomes" id="UP000777935">
    <property type="component" value="Unassembled WGS sequence"/>
</dbReference>
<evidence type="ECO:0000313" key="3">
    <source>
        <dbReference type="Proteomes" id="UP000777935"/>
    </source>
</evidence>
<dbReference type="PANTHER" id="PTHR35807">
    <property type="entry name" value="TRANSCRIPTIONAL REGULATOR REDD-RELATED"/>
    <property type="match status" value="1"/>
</dbReference>
<dbReference type="InterPro" id="IPR051677">
    <property type="entry name" value="AfsR-DnrI-RedD_regulator"/>
</dbReference>
<name>A0ABX2IK32_9RHOB</name>
<accession>A0ABX2IK32</accession>
<feature type="region of interest" description="Disordered" evidence="1">
    <location>
        <begin position="155"/>
        <end position="177"/>
    </location>
</feature>
<dbReference type="Gene3D" id="1.25.40.10">
    <property type="entry name" value="Tetratricopeptide repeat domain"/>
    <property type="match status" value="1"/>
</dbReference>
<dbReference type="SUPFAM" id="SSF46894">
    <property type="entry name" value="C-terminal effector domain of the bipartite response regulators"/>
    <property type="match status" value="1"/>
</dbReference>
<dbReference type="InterPro" id="IPR016032">
    <property type="entry name" value="Sig_transdc_resp-reg_C-effctor"/>
</dbReference>
<protein>
    <submittedName>
        <fullName evidence="2">SARP family transcriptional regulator</fullName>
    </submittedName>
</protein>
<organism evidence="2 3">
    <name type="scientific">Parasulfitobacter algicola</name>
    <dbReference type="NCBI Taxonomy" id="2614809"/>
    <lineage>
        <taxon>Bacteria</taxon>
        <taxon>Pseudomonadati</taxon>
        <taxon>Pseudomonadota</taxon>
        <taxon>Alphaproteobacteria</taxon>
        <taxon>Rhodobacterales</taxon>
        <taxon>Roseobacteraceae</taxon>
        <taxon>Parasulfitobacter</taxon>
    </lineage>
</organism>
<dbReference type="PANTHER" id="PTHR35807:SF3">
    <property type="entry name" value="BLL5740 PROTEIN"/>
    <property type="match status" value="1"/>
</dbReference>
<feature type="compositionally biased region" description="Basic and acidic residues" evidence="1">
    <location>
        <begin position="155"/>
        <end position="166"/>
    </location>
</feature>
<dbReference type="Gene3D" id="1.10.10.10">
    <property type="entry name" value="Winged helix-like DNA-binding domain superfamily/Winged helix DNA-binding domain"/>
    <property type="match status" value="1"/>
</dbReference>
<evidence type="ECO:0000256" key="1">
    <source>
        <dbReference type="SAM" id="MobiDB-lite"/>
    </source>
</evidence>
<sequence>MFLFGPFTVLDANEADITPKSKKSRAILAMLAVAPRGSRTRVWLRHKLWSDSAEDQASASLRQALLDIRRAFGDIADDVIQADKNTVSLNMDAIDIDALALMDPNRQFDDNEQAAFSPSEYFLEGLEVKDPEFDEWLVNERQIWERRVEDADFQHALDPKSERADSLPRQGNFEPNRVPATNAQREWLITLLPAQIYGDGLAIEQVQADLQQMLTRSLIQVGDLRVVDLATAAAPSVNAPWISAPPNSSALSMQMRFYAGPSTLRTALMFQNPQDATLLWSAERSTYRQDARRLGSSFAHDLISRSVDETIQFFLHRDGSEIAEEDARLSAAVAYMFRLSRDDLDRSERILQWHLKLNNSAQANAWMAFLMTFRVGQRFSFEDAEVIEKAQTHARNALELDRNNALVATLVAHVHSYLFGEYDFAAGLFESALKRNPTVTLAWDLYAMLHAYAGQPKRAASMARWACHLGAQSPINYYFQTTRAITANFAGEHKTAIEAGAMALSERPDFNSLLRVLVSSHAHLGEFDKASQYLERLLAVEPHFSIKALHEAGYPGLETNGGRHFLEGLIKAGVAQR</sequence>
<comment type="caution">
    <text evidence="2">The sequence shown here is derived from an EMBL/GenBank/DDBJ whole genome shotgun (WGS) entry which is preliminary data.</text>
</comment>
<keyword evidence="3" id="KW-1185">Reference proteome</keyword>
<dbReference type="SUPFAM" id="SSF48452">
    <property type="entry name" value="TPR-like"/>
    <property type="match status" value="1"/>
</dbReference>
<reference evidence="2 3" key="1">
    <citation type="submission" date="2020-06" db="EMBL/GenBank/DDBJ databases">
        <title>Sulfitobacter algicola sp. nov., isolated from green algae.</title>
        <authorList>
            <person name="Wang C."/>
        </authorList>
    </citation>
    <scope>NUCLEOTIDE SEQUENCE [LARGE SCALE GENOMIC DNA]</scope>
    <source>
        <strain evidence="2 3">1151</strain>
    </source>
</reference>
<gene>
    <name evidence="2" type="ORF">HRQ87_00295</name>
</gene>
<dbReference type="EMBL" id="JABUFE010000001">
    <property type="protein sequence ID" value="NSX53236.1"/>
    <property type="molecule type" value="Genomic_DNA"/>
</dbReference>
<evidence type="ECO:0000313" key="2">
    <source>
        <dbReference type="EMBL" id="NSX53236.1"/>
    </source>
</evidence>
<proteinExistence type="predicted"/>
<dbReference type="InterPro" id="IPR036388">
    <property type="entry name" value="WH-like_DNA-bd_sf"/>
</dbReference>